<dbReference type="EMBL" id="LT981265">
    <property type="protein sequence ID" value="SPC34115.1"/>
    <property type="molecule type" value="Genomic_DNA"/>
</dbReference>
<dbReference type="Pfam" id="PF13385">
    <property type="entry name" value="Laminin_G_3"/>
    <property type="match status" value="1"/>
</dbReference>
<dbReference type="Pfam" id="PF00149">
    <property type="entry name" value="Metallophos"/>
    <property type="match status" value="1"/>
</dbReference>
<keyword evidence="1" id="KW-0732">Signal</keyword>
<dbReference type="SUPFAM" id="SSF56300">
    <property type="entry name" value="Metallo-dependent phosphatases"/>
    <property type="match status" value="1"/>
</dbReference>
<organism evidence="4 5">
    <name type="scientific">Candidatus Nitrosocaldus cavascurensis</name>
    <dbReference type="NCBI Taxonomy" id="2058097"/>
    <lineage>
        <taxon>Archaea</taxon>
        <taxon>Nitrososphaerota</taxon>
        <taxon>Nitrososphaeria</taxon>
        <taxon>Candidatus Nitrosocaldales</taxon>
        <taxon>Candidatus Nitrosocaldaceae</taxon>
        <taxon>Candidatus Nitrosocaldus</taxon>
    </lineage>
</organism>
<evidence type="ECO:0000256" key="2">
    <source>
        <dbReference type="ARBA" id="ARBA00023157"/>
    </source>
</evidence>
<dbReference type="PROSITE" id="PS50025">
    <property type="entry name" value="LAM_G_DOMAIN"/>
    <property type="match status" value="1"/>
</dbReference>
<reference evidence="5" key="1">
    <citation type="submission" date="2018-01" db="EMBL/GenBank/DDBJ databases">
        <authorList>
            <person name="Kerou L M."/>
        </authorList>
    </citation>
    <scope>NUCLEOTIDE SEQUENCE [LARGE SCALE GENOMIC DNA]</scope>
    <source>
        <strain evidence="5">SCU2</strain>
    </source>
</reference>
<dbReference type="InterPro" id="IPR006558">
    <property type="entry name" value="LamG-like"/>
</dbReference>
<dbReference type="InterPro" id="IPR039331">
    <property type="entry name" value="PAPs-like"/>
</dbReference>
<accession>A0A2K5AR53</accession>
<dbReference type="Gene3D" id="2.60.120.200">
    <property type="match status" value="1"/>
</dbReference>
<dbReference type="InterPro" id="IPR029052">
    <property type="entry name" value="Metallo-depent_PP-like"/>
</dbReference>
<dbReference type="PANTHER" id="PTHR22953">
    <property type="entry name" value="ACID PHOSPHATASE RELATED"/>
    <property type="match status" value="1"/>
</dbReference>
<dbReference type="InterPro" id="IPR001791">
    <property type="entry name" value="Laminin_G"/>
</dbReference>
<dbReference type="KEGG" id="ncv:NCAV_0938"/>
<feature type="domain" description="Laminin G" evidence="3">
    <location>
        <begin position="36"/>
        <end position="246"/>
    </location>
</feature>
<name>A0A2K5AR53_9ARCH</name>
<gene>
    <name evidence="4" type="ORF">NCAV_0938</name>
</gene>
<dbReference type="GO" id="GO:0003993">
    <property type="term" value="F:acid phosphatase activity"/>
    <property type="evidence" value="ECO:0007669"/>
    <property type="project" value="InterPro"/>
</dbReference>
<evidence type="ECO:0000313" key="5">
    <source>
        <dbReference type="Proteomes" id="UP000236248"/>
    </source>
</evidence>
<dbReference type="AlphaFoldDB" id="A0A2K5AR53"/>
<keyword evidence="5" id="KW-1185">Reference proteome</keyword>
<dbReference type="InterPro" id="IPR004843">
    <property type="entry name" value="Calcineurin-like_PHP"/>
</dbReference>
<dbReference type="Proteomes" id="UP000236248">
    <property type="component" value="Chromosome NCAV"/>
</dbReference>
<evidence type="ECO:0000259" key="3">
    <source>
        <dbReference type="PROSITE" id="PS50025"/>
    </source>
</evidence>
<sequence length="410" mass="45730">MYKGTAIILAIILLFQSISSLQNSYYAMAQGSYHYEPYFTATGSNFVSIPDKQELRLTTNFTVSAWFKTTMNNNSQVAIIVNKGGFGADGSNVVDMNYGIWLTGSNQGVIGKVQAGFEDSNGRDYFVISPNTYNDGQWHYVVLTYDGSTLRLYVDGSLVSSLSTNGAVPDYNWNTPLTIGKNSLDNSRYFTGDIDEVRVYNRALNAQEVSDAYSNGVFASDGSIFYFNSTYPIDTFNIAAVGDFGCTSNTDAVINAIANVNPELVLGLGDYSYTTSPSCWYDKIVSIESKMHNPTTIAMGNHETPNGSSYNLNQEGRDDLLNRFNITKTYYSFDYDNVHFLVLDTESSFGIGSAQYNFAKKDLYDASNNAIIDWIIVYFHKPMYTSPTIHQALKSFRDVYQPLFDKYNVD</sequence>
<evidence type="ECO:0000256" key="1">
    <source>
        <dbReference type="ARBA" id="ARBA00022729"/>
    </source>
</evidence>
<dbReference type="SMART" id="SM00282">
    <property type="entry name" value="LamG"/>
    <property type="match status" value="1"/>
</dbReference>
<dbReference type="PANTHER" id="PTHR22953:SF153">
    <property type="entry name" value="PURPLE ACID PHOSPHATASE"/>
    <property type="match status" value="1"/>
</dbReference>
<proteinExistence type="predicted"/>
<keyword evidence="2" id="KW-1015">Disulfide bond</keyword>
<evidence type="ECO:0000313" key="4">
    <source>
        <dbReference type="EMBL" id="SPC34115.1"/>
    </source>
</evidence>
<dbReference type="InterPro" id="IPR013320">
    <property type="entry name" value="ConA-like_dom_sf"/>
</dbReference>
<dbReference type="SUPFAM" id="SSF49899">
    <property type="entry name" value="Concanavalin A-like lectins/glucanases"/>
    <property type="match status" value="1"/>
</dbReference>
<dbReference type="Gene3D" id="3.60.21.10">
    <property type="match status" value="1"/>
</dbReference>
<dbReference type="CDD" id="cd00110">
    <property type="entry name" value="LamG"/>
    <property type="match status" value="1"/>
</dbReference>
<protein>
    <recommendedName>
        <fullName evidence="3">Laminin G domain-containing protein</fullName>
    </recommendedName>
</protein>
<dbReference type="SMART" id="SM00560">
    <property type="entry name" value="LamGL"/>
    <property type="match status" value="1"/>
</dbReference>